<dbReference type="AlphaFoldDB" id="A0A0G1H566"/>
<sequence>MKGKRPEIISFSLFGSLTKGYAVTGSDFDIDAYLNFDADILEEFEATSKDRLKEDIQKFDKRLKEELHVEARQLKNIISTFLRKNQIRTDAEEGKTKKMHPLFLMSIGSGINEYRKIILDELEKKGEKGERSWKEIAENLIWFENTGFPPNLMETRRKLYPDTIAKAKKYFLREEPKLMANNTEKAK</sequence>
<proteinExistence type="predicted"/>
<protein>
    <submittedName>
        <fullName evidence="1">Uncharacterized protein</fullName>
    </submittedName>
</protein>
<reference evidence="1 2" key="1">
    <citation type="journal article" date="2015" name="Nature">
        <title>rRNA introns, odd ribosomes, and small enigmatic genomes across a large radiation of phyla.</title>
        <authorList>
            <person name="Brown C.T."/>
            <person name="Hug L.A."/>
            <person name="Thomas B.C."/>
            <person name="Sharon I."/>
            <person name="Castelle C.J."/>
            <person name="Singh A."/>
            <person name="Wilkins M.J."/>
            <person name="Williams K.H."/>
            <person name="Banfield J.F."/>
        </authorList>
    </citation>
    <scope>NUCLEOTIDE SEQUENCE [LARGE SCALE GENOMIC DNA]</scope>
</reference>
<gene>
    <name evidence="1" type="ORF">UW30_C0003G0045</name>
</gene>
<evidence type="ECO:0000313" key="2">
    <source>
        <dbReference type="Proteomes" id="UP000034736"/>
    </source>
</evidence>
<organism evidence="1 2">
    <name type="scientific">Candidatus Giovannonibacteria bacterium GW2011_GWA2_44_13b</name>
    <dbReference type="NCBI Taxonomy" id="1618647"/>
    <lineage>
        <taxon>Bacteria</taxon>
        <taxon>Candidatus Giovannoniibacteriota</taxon>
    </lineage>
</organism>
<dbReference type="EMBL" id="LCHU01000003">
    <property type="protein sequence ID" value="KKT41945.1"/>
    <property type="molecule type" value="Genomic_DNA"/>
</dbReference>
<dbReference type="STRING" id="1618647.UW30_C0003G0045"/>
<name>A0A0G1H566_9BACT</name>
<evidence type="ECO:0000313" key="1">
    <source>
        <dbReference type="EMBL" id="KKT41945.1"/>
    </source>
</evidence>
<accession>A0A0G1H566</accession>
<comment type="caution">
    <text evidence="1">The sequence shown here is derived from an EMBL/GenBank/DDBJ whole genome shotgun (WGS) entry which is preliminary data.</text>
</comment>
<dbReference type="Proteomes" id="UP000034736">
    <property type="component" value="Unassembled WGS sequence"/>
</dbReference>